<evidence type="ECO:0000256" key="1">
    <source>
        <dbReference type="ARBA" id="ARBA00004651"/>
    </source>
</evidence>
<evidence type="ECO:0000256" key="7">
    <source>
        <dbReference type="SAM" id="Phobius"/>
    </source>
</evidence>
<keyword evidence="6" id="KW-0653">Protein transport</keyword>
<evidence type="ECO:0000256" key="5">
    <source>
        <dbReference type="ARBA" id="ARBA00023136"/>
    </source>
</evidence>
<dbReference type="Pfam" id="PF01618">
    <property type="entry name" value="MotA_ExbB"/>
    <property type="match status" value="1"/>
</dbReference>
<evidence type="ECO:0000313" key="9">
    <source>
        <dbReference type="EMBL" id="MXR35785.1"/>
    </source>
</evidence>
<feature type="transmembrane region" description="Helical" evidence="7">
    <location>
        <begin position="12"/>
        <end position="31"/>
    </location>
</feature>
<evidence type="ECO:0000256" key="6">
    <source>
        <dbReference type="RuleBase" id="RU004057"/>
    </source>
</evidence>
<name>A0A845BHJ9_9NEIS</name>
<comment type="subcellular location">
    <subcellularLocation>
        <location evidence="1">Cell membrane</location>
        <topology evidence="1">Multi-pass membrane protein</topology>
    </subcellularLocation>
    <subcellularLocation>
        <location evidence="6">Membrane</location>
        <topology evidence="6">Multi-pass membrane protein</topology>
    </subcellularLocation>
</comment>
<keyword evidence="2" id="KW-1003">Cell membrane</keyword>
<comment type="caution">
    <text evidence="9">The sequence shown here is derived from an EMBL/GenBank/DDBJ whole genome shotgun (WGS) entry which is preliminary data.</text>
</comment>
<evidence type="ECO:0000256" key="3">
    <source>
        <dbReference type="ARBA" id="ARBA00022692"/>
    </source>
</evidence>
<keyword evidence="4 7" id="KW-1133">Transmembrane helix</keyword>
<keyword evidence="10" id="KW-1185">Reference proteome</keyword>
<organism evidence="9 10">
    <name type="scientific">Craterilacuibacter sinensis</name>
    <dbReference type="NCBI Taxonomy" id="2686017"/>
    <lineage>
        <taxon>Bacteria</taxon>
        <taxon>Pseudomonadati</taxon>
        <taxon>Pseudomonadota</taxon>
        <taxon>Betaproteobacteria</taxon>
        <taxon>Neisseriales</taxon>
        <taxon>Neisseriaceae</taxon>
        <taxon>Craterilacuibacter</taxon>
    </lineage>
</organism>
<dbReference type="EMBL" id="WSSB01000001">
    <property type="protein sequence ID" value="MXR35785.1"/>
    <property type="molecule type" value="Genomic_DNA"/>
</dbReference>
<accession>A0A845BHJ9</accession>
<feature type="transmembrane region" description="Helical" evidence="7">
    <location>
        <begin position="106"/>
        <end position="130"/>
    </location>
</feature>
<evidence type="ECO:0000259" key="8">
    <source>
        <dbReference type="Pfam" id="PF01618"/>
    </source>
</evidence>
<comment type="similarity">
    <text evidence="6">Belongs to the exbB/tolQ family.</text>
</comment>
<dbReference type="AlphaFoldDB" id="A0A845BHJ9"/>
<dbReference type="InterPro" id="IPR050790">
    <property type="entry name" value="ExbB/TolQ_transport"/>
</dbReference>
<evidence type="ECO:0000256" key="2">
    <source>
        <dbReference type="ARBA" id="ARBA00022475"/>
    </source>
</evidence>
<keyword evidence="3 7" id="KW-0812">Transmembrane</keyword>
<protein>
    <submittedName>
        <fullName evidence="9">MotA/TolQ/ExbB proton channel family protein</fullName>
    </submittedName>
</protein>
<evidence type="ECO:0000256" key="4">
    <source>
        <dbReference type="ARBA" id="ARBA00022989"/>
    </source>
</evidence>
<dbReference type="GO" id="GO:0017038">
    <property type="term" value="P:protein import"/>
    <property type="evidence" value="ECO:0007669"/>
    <property type="project" value="TreeGrafter"/>
</dbReference>
<reference evidence="9 10" key="1">
    <citation type="submission" date="2019-12" db="EMBL/GenBank/DDBJ databases">
        <title>Neisseriaceae gen. nov. sp. Genome sequencing and assembly.</title>
        <authorList>
            <person name="Liu Z."/>
            <person name="Li A."/>
        </authorList>
    </citation>
    <scope>NUCLEOTIDE SEQUENCE [LARGE SCALE GENOMIC DNA]</scope>
    <source>
        <strain evidence="9 10">B2N2-7</strain>
    </source>
</reference>
<dbReference type="Proteomes" id="UP000467214">
    <property type="component" value="Unassembled WGS sequence"/>
</dbReference>
<dbReference type="InterPro" id="IPR002898">
    <property type="entry name" value="MotA_ExbB_proton_chnl"/>
</dbReference>
<feature type="transmembrane region" description="Helical" evidence="7">
    <location>
        <begin position="150"/>
        <end position="171"/>
    </location>
</feature>
<dbReference type="PANTHER" id="PTHR30625">
    <property type="entry name" value="PROTEIN TOLQ"/>
    <property type="match status" value="1"/>
</dbReference>
<dbReference type="RefSeq" id="WP_160794487.1">
    <property type="nucleotide sequence ID" value="NZ_WSSB01000001.1"/>
</dbReference>
<feature type="domain" description="MotA/TolQ/ExbB proton channel" evidence="8">
    <location>
        <begin position="66"/>
        <end position="186"/>
    </location>
</feature>
<sequence>MWSIIQAAGWPIWTIILASVVSVAIILERLYSLRGRLVAPSNLVDDAIQAYHLAGAGGKLVEQLAAHSPLGRVLSAGLRNAASSREVMKEAIEDEGRLVGHKLERYLTTLGTIAAMAPLLGLLGTVIGMIEIFGSQSPSGTNPQALAHGISVALYNTAFGLVVAIPSMMFYRHFRAKIDSLLVEMEAQAIRLVEAVQGVRNGHQG</sequence>
<dbReference type="PANTHER" id="PTHR30625:SF11">
    <property type="entry name" value="MOTA_TOLQ_EXBB PROTON CHANNEL DOMAIN-CONTAINING PROTEIN"/>
    <property type="match status" value="1"/>
</dbReference>
<keyword evidence="6" id="KW-0813">Transport</keyword>
<keyword evidence="5 7" id="KW-0472">Membrane</keyword>
<gene>
    <name evidence="9" type="ORF">GQF02_02180</name>
</gene>
<proteinExistence type="inferred from homology"/>
<dbReference type="GO" id="GO:0005886">
    <property type="term" value="C:plasma membrane"/>
    <property type="evidence" value="ECO:0007669"/>
    <property type="project" value="UniProtKB-SubCell"/>
</dbReference>
<evidence type="ECO:0000313" key="10">
    <source>
        <dbReference type="Proteomes" id="UP000467214"/>
    </source>
</evidence>